<reference evidence="2 3" key="1">
    <citation type="journal article" date="2022" name="Nat. Plants">
        <title>Genomes of leafy and leafless Platanthera orchids illuminate the evolution of mycoheterotrophy.</title>
        <authorList>
            <person name="Li M.H."/>
            <person name="Liu K.W."/>
            <person name="Li Z."/>
            <person name="Lu H.C."/>
            <person name="Ye Q.L."/>
            <person name="Zhang D."/>
            <person name="Wang J.Y."/>
            <person name="Li Y.F."/>
            <person name="Zhong Z.M."/>
            <person name="Liu X."/>
            <person name="Yu X."/>
            <person name="Liu D.K."/>
            <person name="Tu X.D."/>
            <person name="Liu B."/>
            <person name="Hao Y."/>
            <person name="Liao X.Y."/>
            <person name="Jiang Y.T."/>
            <person name="Sun W.H."/>
            <person name="Chen J."/>
            <person name="Chen Y.Q."/>
            <person name="Ai Y."/>
            <person name="Zhai J.W."/>
            <person name="Wu S.S."/>
            <person name="Zhou Z."/>
            <person name="Hsiao Y.Y."/>
            <person name="Wu W.L."/>
            <person name="Chen Y.Y."/>
            <person name="Lin Y.F."/>
            <person name="Hsu J.L."/>
            <person name="Li C.Y."/>
            <person name="Wang Z.W."/>
            <person name="Zhao X."/>
            <person name="Zhong W.Y."/>
            <person name="Ma X.K."/>
            <person name="Ma L."/>
            <person name="Huang J."/>
            <person name="Chen G.Z."/>
            <person name="Huang M.Z."/>
            <person name="Huang L."/>
            <person name="Peng D.H."/>
            <person name="Luo Y.B."/>
            <person name="Zou S.Q."/>
            <person name="Chen S.P."/>
            <person name="Lan S."/>
            <person name="Tsai W.C."/>
            <person name="Van de Peer Y."/>
            <person name="Liu Z.J."/>
        </authorList>
    </citation>
    <scope>NUCLEOTIDE SEQUENCE [LARGE SCALE GENOMIC DNA]</scope>
    <source>
        <strain evidence="2">Lor287</strain>
    </source>
</reference>
<evidence type="ECO:0000256" key="1">
    <source>
        <dbReference type="SAM" id="MobiDB-lite"/>
    </source>
</evidence>
<organism evidence="2 3">
    <name type="scientific">Platanthera zijinensis</name>
    <dbReference type="NCBI Taxonomy" id="2320716"/>
    <lineage>
        <taxon>Eukaryota</taxon>
        <taxon>Viridiplantae</taxon>
        <taxon>Streptophyta</taxon>
        <taxon>Embryophyta</taxon>
        <taxon>Tracheophyta</taxon>
        <taxon>Spermatophyta</taxon>
        <taxon>Magnoliopsida</taxon>
        <taxon>Liliopsida</taxon>
        <taxon>Asparagales</taxon>
        <taxon>Orchidaceae</taxon>
        <taxon>Orchidoideae</taxon>
        <taxon>Orchideae</taxon>
        <taxon>Orchidinae</taxon>
        <taxon>Platanthera</taxon>
    </lineage>
</organism>
<sequence length="312" mass="34510">MVDELRDVAAIRQEEIKRRMTKYFDKHIRIKQFAEGELVLKKVDAAGRSAPVGKLNPNWEGPYIAKEPKEKGGGEKKDIRGTRFIHSSSRLSSRVPGCLGSSLDINSKRLRDIRGQGVGRTPGLLDRLEEPAEELVGGCRLSHRLLPRLVYIEEVAVDGDASARAHVRELEPMHQGPSGVEGLEACGQLIVKASVHPAVQAIAQCEGLAGDMVALRLAAAGTKRRWASASRHQTAEADPAHPDKHEPQISREAADLSRLCSRQLKSLLRLWIRFQEQLLATPSRKIAISQNISTSRNIAASLKHLCPRKYMQ</sequence>
<protein>
    <submittedName>
        <fullName evidence="2">Uncharacterized protein</fullName>
    </submittedName>
</protein>
<keyword evidence="3" id="KW-1185">Reference proteome</keyword>
<name>A0AAP0BJR2_9ASPA</name>
<accession>A0AAP0BJR2</accession>
<dbReference type="Proteomes" id="UP001418222">
    <property type="component" value="Unassembled WGS sequence"/>
</dbReference>
<comment type="caution">
    <text evidence="2">The sequence shown here is derived from an EMBL/GenBank/DDBJ whole genome shotgun (WGS) entry which is preliminary data.</text>
</comment>
<feature type="compositionally biased region" description="Basic and acidic residues" evidence="1">
    <location>
        <begin position="233"/>
        <end position="249"/>
    </location>
</feature>
<evidence type="ECO:0000313" key="3">
    <source>
        <dbReference type="Proteomes" id="UP001418222"/>
    </source>
</evidence>
<gene>
    <name evidence="2" type="ORF">KSP39_PZI009177</name>
</gene>
<feature type="region of interest" description="Disordered" evidence="1">
    <location>
        <begin position="226"/>
        <end position="249"/>
    </location>
</feature>
<dbReference type="AlphaFoldDB" id="A0AAP0BJR2"/>
<proteinExistence type="predicted"/>
<evidence type="ECO:0000313" key="2">
    <source>
        <dbReference type="EMBL" id="KAK8942380.1"/>
    </source>
</evidence>
<dbReference type="EMBL" id="JBBWWQ010000007">
    <property type="protein sequence ID" value="KAK8942380.1"/>
    <property type="molecule type" value="Genomic_DNA"/>
</dbReference>